<dbReference type="GO" id="GO:0043682">
    <property type="term" value="F:P-type divalent copper transporter activity"/>
    <property type="evidence" value="ECO:0007669"/>
    <property type="project" value="TreeGrafter"/>
</dbReference>
<evidence type="ECO:0000256" key="2">
    <source>
        <dbReference type="SAM" id="Phobius"/>
    </source>
</evidence>
<reference evidence="4" key="2">
    <citation type="submission" date="2021-04" db="EMBL/GenBank/DDBJ databases">
        <title>Complete Genome and methylome analysis of Thiothrix fructosivorans ATCC 49748.</title>
        <authorList>
            <person name="Fomenkov A."/>
            <person name="Sun L."/>
            <person name="Vincze T."/>
            <person name="Grabovich M.Y."/>
            <person name="Roberts R.J."/>
        </authorList>
    </citation>
    <scope>NUCLEOTIDE SEQUENCE</scope>
    <source>
        <strain evidence="4">ATCC 49748</strain>
    </source>
</reference>
<keyword evidence="5" id="KW-1185">Reference proteome</keyword>
<keyword evidence="1" id="KW-1278">Translocase</keyword>
<dbReference type="SUPFAM" id="SSF56784">
    <property type="entry name" value="HAD-like"/>
    <property type="match status" value="1"/>
</dbReference>
<protein>
    <submittedName>
        <fullName evidence="4">HAD family hydrolase</fullName>
    </submittedName>
</protein>
<dbReference type="Pfam" id="PF00702">
    <property type="entry name" value="Hydrolase"/>
    <property type="match status" value="1"/>
</dbReference>
<reference evidence="3 5" key="1">
    <citation type="submission" date="2021-03" db="EMBL/GenBank/DDBJ databases">
        <title>Draft genome and methylome analysis of Thiotrix fructosivoruns ATCC 49748.</title>
        <authorList>
            <person name="Fomenkov A."/>
            <person name="Grabovich M.Y."/>
            <person name="Roberts R.J."/>
        </authorList>
    </citation>
    <scope>NUCLEOTIDE SEQUENCE [LARGE SCALE GENOMIC DNA]</scope>
    <source>
        <strain evidence="3 5">ATCC 49748</strain>
    </source>
</reference>
<proteinExistence type="predicted"/>
<dbReference type="Gene3D" id="3.40.50.1000">
    <property type="entry name" value="HAD superfamily/HAD-like"/>
    <property type="match status" value="1"/>
</dbReference>
<dbReference type="EMBL" id="JAFMPM010000008">
    <property type="protein sequence ID" value="MBO0615214.1"/>
    <property type="molecule type" value="Genomic_DNA"/>
</dbReference>
<keyword evidence="2" id="KW-1133">Transmembrane helix</keyword>
<name>A0A8B0SFQ8_9GAMM</name>
<dbReference type="GO" id="GO:0016787">
    <property type="term" value="F:hydrolase activity"/>
    <property type="evidence" value="ECO:0007669"/>
    <property type="project" value="UniProtKB-KW"/>
</dbReference>
<dbReference type="EMBL" id="CP072748">
    <property type="protein sequence ID" value="QTX10001.1"/>
    <property type="molecule type" value="Genomic_DNA"/>
</dbReference>
<gene>
    <name evidence="4" type="ORF">J1836_015540</name>
    <name evidence="3" type="ORF">J1836_20150</name>
</gene>
<organism evidence="4">
    <name type="scientific">Thiothrix fructosivorans</name>
    <dbReference type="NCBI Taxonomy" id="111770"/>
    <lineage>
        <taxon>Bacteria</taxon>
        <taxon>Pseudomonadati</taxon>
        <taxon>Pseudomonadota</taxon>
        <taxon>Gammaproteobacteria</taxon>
        <taxon>Thiotrichales</taxon>
        <taxon>Thiotrichaceae</taxon>
        <taxon>Thiothrix</taxon>
    </lineage>
</organism>
<dbReference type="PANTHER" id="PTHR43520">
    <property type="entry name" value="ATP7, ISOFORM B"/>
    <property type="match status" value="1"/>
</dbReference>
<dbReference type="GO" id="GO:0055070">
    <property type="term" value="P:copper ion homeostasis"/>
    <property type="evidence" value="ECO:0007669"/>
    <property type="project" value="TreeGrafter"/>
</dbReference>
<keyword evidence="2" id="KW-0812">Transmembrane</keyword>
<evidence type="ECO:0000313" key="4">
    <source>
        <dbReference type="EMBL" id="QTX10001.1"/>
    </source>
</evidence>
<feature type="transmembrane region" description="Helical" evidence="2">
    <location>
        <begin position="134"/>
        <end position="153"/>
    </location>
</feature>
<keyword evidence="2" id="KW-0472">Membrane</keyword>
<accession>A0A8B0SFQ8</accession>
<dbReference type="PANTHER" id="PTHR43520:SF8">
    <property type="entry name" value="P-TYPE CU(+) TRANSPORTER"/>
    <property type="match status" value="1"/>
</dbReference>
<dbReference type="GO" id="GO:0005507">
    <property type="term" value="F:copper ion binding"/>
    <property type="evidence" value="ECO:0007669"/>
    <property type="project" value="TreeGrafter"/>
</dbReference>
<dbReference type="InterPro" id="IPR023214">
    <property type="entry name" value="HAD_sf"/>
</dbReference>
<dbReference type="GO" id="GO:0016020">
    <property type="term" value="C:membrane"/>
    <property type="evidence" value="ECO:0007669"/>
    <property type="project" value="TreeGrafter"/>
</dbReference>
<dbReference type="Proteomes" id="UP000664466">
    <property type="component" value="Unassembled WGS sequence"/>
</dbReference>
<keyword evidence="4" id="KW-0378">Hydrolase</keyword>
<dbReference type="InterPro" id="IPR036412">
    <property type="entry name" value="HAD-like_sf"/>
</dbReference>
<evidence type="ECO:0000256" key="1">
    <source>
        <dbReference type="ARBA" id="ARBA00022967"/>
    </source>
</evidence>
<feature type="transmembrane region" description="Helical" evidence="2">
    <location>
        <begin position="227"/>
        <end position="253"/>
    </location>
</feature>
<sequence>MAGTTGAFALAANGVTSAFGGQTAHKGRRMILELAAVGGASYVVRRVRRPRLIDRLVPNHRRDWTTLKKQTETMSEEEREARQYFLQTSVMMGSAVISMVVFPASLYLLIPGIAYTTYPLLRDAWRDLREEHRLTVVGVDVILTALTLMYSVINPQVLALTTFSNWLYSFFLKVIATTKSNAQNQLAHWEVAEPEQVWAAELRHVFDNSALYAADVELRGKALADRFALPGVALSVLAYPVGGLNAVLAVMMMSPCYNMRLFGLLTVMEFLQAAAQEGILIKDGRVLEQVDKIDTVILDLASLLVLDESGEITLREGTLEGVNALHTQGLTLWLVAAEAVEVAEQWATHLGITHIVSDAMPHDKTALVQRLQAENGFVAYVGDGIRDAVPMKLAQVAISLNGVSTLTHDTAHVILLDQNPQHLHNLFSLSQRFEASMQRSLWLTTAPNAASIGGTFLNVVGYATSIGIFYSAMGVGLLNVFWPQLRRRYAALTAANQPTMINNNSVPRITP</sequence>
<dbReference type="RefSeq" id="WP_207252938.1">
    <property type="nucleotide sequence ID" value="NZ_JAFMPM010000008.1"/>
</dbReference>
<evidence type="ECO:0000313" key="3">
    <source>
        <dbReference type="EMBL" id="MBO0615214.1"/>
    </source>
</evidence>
<evidence type="ECO:0000313" key="5">
    <source>
        <dbReference type="Proteomes" id="UP000664466"/>
    </source>
</evidence>
<dbReference type="AlphaFoldDB" id="A0A8B0SFQ8"/>
<feature type="transmembrane region" description="Helical" evidence="2">
    <location>
        <begin position="89"/>
        <end position="114"/>
    </location>
</feature>
<feature type="transmembrane region" description="Helical" evidence="2">
    <location>
        <begin position="459"/>
        <end position="482"/>
    </location>
</feature>